<dbReference type="PANTHER" id="PTHR43639:SF1">
    <property type="entry name" value="SHORT-CHAIN DEHYDROGENASE_REDUCTASE FAMILY PROTEIN"/>
    <property type="match status" value="1"/>
</dbReference>
<dbReference type="EMBL" id="JBHSJF010000006">
    <property type="protein sequence ID" value="MFC5069252.1"/>
    <property type="molecule type" value="Genomic_DNA"/>
</dbReference>
<proteinExistence type="inferred from homology"/>
<dbReference type="PANTHER" id="PTHR43639">
    <property type="entry name" value="OXIDOREDUCTASE, SHORT-CHAIN DEHYDROGENASE/REDUCTASE FAMILY (AFU_ORTHOLOGUE AFUA_5G02870)"/>
    <property type="match status" value="1"/>
</dbReference>
<dbReference type="InterPro" id="IPR002347">
    <property type="entry name" value="SDR_fam"/>
</dbReference>
<dbReference type="GO" id="GO:0016491">
    <property type="term" value="F:oxidoreductase activity"/>
    <property type="evidence" value="ECO:0007669"/>
    <property type="project" value="UniProtKB-KW"/>
</dbReference>
<dbReference type="EC" id="1.1.1.-" evidence="3"/>
<dbReference type="RefSeq" id="WP_114958230.1">
    <property type="nucleotide sequence ID" value="NZ_JBHSJF010000006.1"/>
</dbReference>
<sequence length="246" mass="25159">MALSTRRVAFVTGGSRGIGAAIVRALAEDGFSVAFTYVRNETAANAIADGLKAGGRDVVAIQADSSDTDSLVQAIEKTIKTFGRLDVLVNNAGIFMTTPIDEVSAAEIDHSLAVNTRSVLVASQAAARHMQPGSRIISIGSNLAERVPFPGLTVYSMTKAALIGMTKGLARDYGPRGITVNLVQPGSTDTDMNPADGEHASAQAALTALGGFGEPQDIAAMVAFLAGNGGRQITGALLTVDGGTNA</sequence>
<accession>A0ABV9Z6D2</accession>
<dbReference type="PROSITE" id="PS00061">
    <property type="entry name" value="ADH_SHORT"/>
    <property type="match status" value="1"/>
</dbReference>
<dbReference type="PRINTS" id="PR00081">
    <property type="entry name" value="GDHRDH"/>
</dbReference>
<dbReference type="InterPro" id="IPR036291">
    <property type="entry name" value="NAD(P)-bd_dom_sf"/>
</dbReference>
<evidence type="ECO:0000256" key="1">
    <source>
        <dbReference type="ARBA" id="ARBA00006484"/>
    </source>
</evidence>
<keyword evidence="2 3" id="KW-0560">Oxidoreductase</keyword>
<name>A0ABV9Z6D2_9HYPH</name>
<reference evidence="4" key="1">
    <citation type="journal article" date="2019" name="Int. J. Syst. Evol. Microbiol.">
        <title>The Global Catalogue of Microorganisms (GCM) 10K type strain sequencing project: providing services to taxonomists for standard genome sequencing and annotation.</title>
        <authorList>
            <consortium name="The Broad Institute Genomics Platform"/>
            <consortium name="The Broad Institute Genome Sequencing Center for Infectious Disease"/>
            <person name="Wu L."/>
            <person name="Ma J."/>
        </authorList>
    </citation>
    <scope>NUCLEOTIDE SEQUENCE [LARGE SCALE GENOMIC DNA]</scope>
    <source>
        <strain evidence="4">CGMCC 1.16444</strain>
    </source>
</reference>
<dbReference type="Pfam" id="PF13561">
    <property type="entry name" value="adh_short_C2"/>
    <property type="match status" value="1"/>
</dbReference>
<dbReference type="Proteomes" id="UP001595796">
    <property type="component" value="Unassembled WGS sequence"/>
</dbReference>
<organism evidence="3 4">
    <name type="scientific">Flaviflagellibacter deserti</name>
    <dbReference type="NCBI Taxonomy" id="2267266"/>
    <lineage>
        <taxon>Bacteria</taxon>
        <taxon>Pseudomonadati</taxon>
        <taxon>Pseudomonadota</taxon>
        <taxon>Alphaproteobacteria</taxon>
        <taxon>Hyphomicrobiales</taxon>
        <taxon>Flaviflagellibacter</taxon>
    </lineage>
</organism>
<comment type="similarity">
    <text evidence="1">Belongs to the short-chain dehydrogenases/reductases (SDR) family.</text>
</comment>
<evidence type="ECO:0000256" key="2">
    <source>
        <dbReference type="ARBA" id="ARBA00023002"/>
    </source>
</evidence>
<keyword evidence="4" id="KW-1185">Reference proteome</keyword>
<evidence type="ECO:0000313" key="3">
    <source>
        <dbReference type="EMBL" id="MFC5069252.1"/>
    </source>
</evidence>
<dbReference type="InterPro" id="IPR020904">
    <property type="entry name" value="Sc_DH/Rdtase_CS"/>
</dbReference>
<dbReference type="Gene3D" id="3.40.50.720">
    <property type="entry name" value="NAD(P)-binding Rossmann-like Domain"/>
    <property type="match status" value="1"/>
</dbReference>
<dbReference type="SUPFAM" id="SSF51735">
    <property type="entry name" value="NAD(P)-binding Rossmann-fold domains"/>
    <property type="match status" value="1"/>
</dbReference>
<comment type="caution">
    <text evidence="3">The sequence shown here is derived from an EMBL/GenBank/DDBJ whole genome shotgun (WGS) entry which is preliminary data.</text>
</comment>
<gene>
    <name evidence="3" type="ORF">ACFPFW_14640</name>
</gene>
<dbReference type="PRINTS" id="PR00080">
    <property type="entry name" value="SDRFAMILY"/>
</dbReference>
<evidence type="ECO:0000313" key="4">
    <source>
        <dbReference type="Proteomes" id="UP001595796"/>
    </source>
</evidence>
<protein>
    <submittedName>
        <fullName evidence="3">3-oxoacyl-ACP reductase family protein</fullName>
        <ecNumber evidence="3">1.1.1.-</ecNumber>
    </submittedName>
</protein>